<gene>
    <name evidence="3" type="ORF">LNTAR_16818</name>
</gene>
<name>A6DF52_9BACT</name>
<dbReference type="PANTHER" id="PTHR33055:SF3">
    <property type="entry name" value="PUTATIVE TRANSPOSASE FOR IS117-RELATED"/>
    <property type="match status" value="1"/>
</dbReference>
<dbReference type="EMBL" id="ABCK01000001">
    <property type="protein sequence ID" value="EDM29432.1"/>
    <property type="molecule type" value="Genomic_DNA"/>
</dbReference>
<evidence type="ECO:0000259" key="1">
    <source>
        <dbReference type="Pfam" id="PF01548"/>
    </source>
</evidence>
<dbReference type="InterPro" id="IPR047650">
    <property type="entry name" value="Transpos_IS110"/>
</dbReference>
<reference evidence="3 4" key="1">
    <citation type="journal article" date="2010" name="J. Bacteriol.">
        <title>Genome sequence of Lentisphaera araneosa HTCC2155T, the type species of the order Lentisphaerales in the phylum Lentisphaerae.</title>
        <authorList>
            <person name="Thrash J.C."/>
            <person name="Cho J.C."/>
            <person name="Vergin K.L."/>
            <person name="Morris R.M."/>
            <person name="Giovannoni S.J."/>
        </authorList>
    </citation>
    <scope>NUCLEOTIDE SEQUENCE [LARGE SCALE GENOMIC DNA]</scope>
    <source>
        <strain evidence="3 4">HTCC2155</strain>
    </source>
</reference>
<dbReference type="AlphaFoldDB" id="A6DF52"/>
<dbReference type="InterPro" id="IPR003346">
    <property type="entry name" value="Transposase_20"/>
</dbReference>
<dbReference type="InterPro" id="IPR002525">
    <property type="entry name" value="Transp_IS110-like_N"/>
</dbReference>
<feature type="domain" description="Transposase IS110-like N-terminal" evidence="1">
    <location>
        <begin position="30"/>
        <end position="182"/>
    </location>
</feature>
<organism evidence="3 4">
    <name type="scientific">Lentisphaera araneosa HTCC2155</name>
    <dbReference type="NCBI Taxonomy" id="313628"/>
    <lineage>
        <taxon>Bacteria</taxon>
        <taxon>Pseudomonadati</taxon>
        <taxon>Lentisphaerota</taxon>
        <taxon>Lentisphaeria</taxon>
        <taxon>Lentisphaerales</taxon>
        <taxon>Lentisphaeraceae</taxon>
        <taxon>Lentisphaera</taxon>
    </lineage>
</organism>
<dbReference type="PANTHER" id="PTHR33055">
    <property type="entry name" value="TRANSPOSASE FOR INSERTION SEQUENCE ELEMENT IS1111A"/>
    <property type="match status" value="1"/>
</dbReference>
<dbReference type="Pfam" id="PF01548">
    <property type="entry name" value="DEDD_Tnp_IS110"/>
    <property type="match status" value="1"/>
</dbReference>
<dbReference type="eggNOG" id="COG3547">
    <property type="taxonomic scope" value="Bacteria"/>
</dbReference>
<evidence type="ECO:0000313" key="3">
    <source>
        <dbReference type="EMBL" id="EDM29432.1"/>
    </source>
</evidence>
<dbReference type="GO" id="GO:0003677">
    <property type="term" value="F:DNA binding"/>
    <property type="evidence" value="ECO:0007669"/>
    <property type="project" value="InterPro"/>
</dbReference>
<sequence>MLFFKSIYSLGVKMYNTRTKNPSEYQVIIAIDWADQKHDLRILKDCEEECKVISSDLLTLKNFFDTLILETVNGSIAIVIESCQSALMNLLISFTEFDIYVVHPTTASKFAKTFHLSGAKSDRADTKSLLELYLKHPDKVQKVDSSFSKGKLKRLNIKRRDLVDDRTRLTNQLIALLKIYYPNALKVVGNHLYADMFLDFLDKYPSPQDVINAHQIGITKFFNKRSTNHSKTKERVQILRSSVIVVNDEGELDYYIFEIQQFCHRIRSLNKVIKAYDEKIEQAYRSNEDYEMFQSFPGAGPSIGPRLMAFFGDDRDKFKSVNEVLKISEIAPVTIQSGKMNIVRRRFLCDRFTQLSFVEFANNSIRSSIWAHEFYYHKKALNIPHFTILRALAYKWIRIMYRCWKTRTPYNEKTYLEVLERRRPAWFQKFVN</sequence>
<dbReference type="Pfam" id="PF02371">
    <property type="entry name" value="Transposase_20"/>
    <property type="match status" value="1"/>
</dbReference>
<keyword evidence="4" id="KW-1185">Reference proteome</keyword>
<comment type="caution">
    <text evidence="3">The sequence shown here is derived from an EMBL/GenBank/DDBJ whole genome shotgun (WGS) entry which is preliminary data.</text>
</comment>
<dbReference type="GO" id="GO:0004803">
    <property type="term" value="F:transposase activity"/>
    <property type="evidence" value="ECO:0007669"/>
    <property type="project" value="InterPro"/>
</dbReference>
<evidence type="ECO:0000313" key="4">
    <source>
        <dbReference type="Proteomes" id="UP000004947"/>
    </source>
</evidence>
<accession>A6DF52</accession>
<dbReference type="Proteomes" id="UP000004947">
    <property type="component" value="Unassembled WGS sequence"/>
</dbReference>
<protein>
    <submittedName>
        <fullName evidence="3">ISCps4, transposase</fullName>
    </submittedName>
</protein>
<proteinExistence type="predicted"/>
<evidence type="ECO:0000259" key="2">
    <source>
        <dbReference type="Pfam" id="PF02371"/>
    </source>
</evidence>
<dbReference type="GO" id="GO:0006313">
    <property type="term" value="P:DNA transposition"/>
    <property type="evidence" value="ECO:0007669"/>
    <property type="project" value="InterPro"/>
</dbReference>
<feature type="domain" description="Transposase IS116/IS110/IS902 C-terminal" evidence="2">
    <location>
        <begin position="291"/>
        <end position="375"/>
    </location>
</feature>